<sequence length="351" mass="39351">MSSNIKKKLSEALHNSNNHQTEEDERLNLLSISNIEDIDTGNENQIYSIALNQNGSKAAIGLDSGSLQLFNCYTWERIRKVRTSLSCNLPLVAVKFYPCLTRDVVFTAGSDGMIKTWNLDSCTLGNTSEELGNQIMSLDFSNDGAFFATGGKDACVRLYDSDTLTLYRSYKGSNHFDIDSFNMLSEIPGHSQKVFSVKFLPDDKNLFITASWDRKLKVWDLRLKNAVKSISGPFVCGDGLDVSHNTILTASWVKEDALQLWDFSSGRLISNLDFQKNNGGGEYLYCCRFWNDKFVIAGGSGTNDLKLINIISNKVVDFLNALYPVQCIEVFQKHELLLCGTSRNFLRAKVF</sequence>
<dbReference type="GeneID" id="136080551"/>
<evidence type="ECO:0000256" key="1">
    <source>
        <dbReference type="PROSITE-ProRule" id="PRU00221"/>
    </source>
</evidence>
<dbReference type="InterPro" id="IPR036322">
    <property type="entry name" value="WD40_repeat_dom_sf"/>
</dbReference>
<accession>A0ABM4BW37</accession>
<dbReference type="PANTHER" id="PTHR47822">
    <property type="entry name" value="CARBOHYDRATE BINDING DOMAIN CONTAINING PROTEIN"/>
    <property type="match status" value="1"/>
</dbReference>
<proteinExistence type="predicted"/>
<protein>
    <submittedName>
        <fullName evidence="3">WD repeat-containing protein tag-125-like</fullName>
    </submittedName>
</protein>
<keyword evidence="2" id="KW-1185">Reference proteome</keyword>
<gene>
    <name evidence="3" type="primary">LOC136080551</name>
</gene>
<evidence type="ECO:0000313" key="3">
    <source>
        <dbReference type="RefSeq" id="XP_065653436.1"/>
    </source>
</evidence>
<dbReference type="Pfam" id="PF00400">
    <property type="entry name" value="WD40"/>
    <property type="match status" value="2"/>
</dbReference>
<feature type="repeat" description="WD" evidence="1">
    <location>
        <begin position="135"/>
        <end position="169"/>
    </location>
</feature>
<feature type="repeat" description="WD" evidence="1">
    <location>
        <begin position="187"/>
        <end position="229"/>
    </location>
</feature>
<dbReference type="Proteomes" id="UP001652625">
    <property type="component" value="Chromosome 05"/>
</dbReference>
<name>A0ABM4BW37_HYDVU</name>
<dbReference type="RefSeq" id="XP_065653436.1">
    <property type="nucleotide sequence ID" value="XM_065797364.1"/>
</dbReference>
<dbReference type="PROSITE" id="PS50294">
    <property type="entry name" value="WD_REPEATS_REGION"/>
    <property type="match status" value="1"/>
</dbReference>
<dbReference type="SUPFAM" id="SSF50978">
    <property type="entry name" value="WD40 repeat-like"/>
    <property type="match status" value="1"/>
</dbReference>
<dbReference type="InterPro" id="IPR015943">
    <property type="entry name" value="WD40/YVTN_repeat-like_dom_sf"/>
</dbReference>
<dbReference type="Gene3D" id="2.130.10.10">
    <property type="entry name" value="YVTN repeat-like/Quinoprotein amine dehydrogenase"/>
    <property type="match status" value="2"/>
</dbReference>
<evidence type="ECO:0000313" key="2">
    <source>
        <dbReference type="Proteomes" id="UP001652625"/>
    </source>
</evidence>
<organism evidence="2 3">
    <name type="scientific">Hydra vulgaris</name>
    <name type="common">Hydra</name>
    <name type="synonym">Hydra attenuata</name>
    <dbReference type="NCBI Taxonomy" id="6087"/>
    <lineage>
        <taxon>Eukaryota</taxon>
        <taxon>Metazoa</taxon>
        <taxon>Cnidaria</taxon>
        <taxon>Hydrozoa</taxon>
        <taxon>Hydroidolina</taxon>
        <taxon>Anthoathecata</taxon>
        <taxon>Aplanulata</taxon>
        <taxon>Hydridae</taxon>
        <taxon>Hydra</taxon>
    </lineage>
</organism>
<dbReference type="InterPro" id="IPR001680">
    <property type="entry name" value="WD40_rpt"/>
</dbReference>
<dbReference type="SMART" id="SM00320">
    <property type="entry name" value="WD40"/>
    <property type="match status" value="5"/>
</dbReference>
<keyword evidence="1" id="KW-0853">WD repeat</keyword>
<reference evidence="3" key="1">
    <citation type="submission" date="2025-08" db="UniProtKB">
        <authorList>
            <consortium name="RefSeq"/>
        </authorList>
    </citation>
    <scope>IDENTIFICATION</scope>
</reference>
<dbReference type="PANTHER" id="PTHR47822:SF3">
    <property type="entry name" value="ANAPHASE-PROMOTING COMPLEX SUBUNIT 4-LIKE WD40 DOMAIN-CONTAINING PROTEIN"/>
    <property type="match status" value="1"/>
</dbReference>
<dbReference type="PROSITE" id="PS50082">
    <property type="entry name" value="WD_REPEATS_2"/>
    <property type="match status" value="2"/>
</dbReference>